<organism evidence="1 2">
    <name type="scientific">Rhizobium multihospitium</name>
    <dbReference type="NCBI Taxonomy" id="410764"/>
    <lineage>
        <taxon>Bacteria</taxon>
        <taxon>Pseudomonadati</taxon>
        <taxon>Pseudomonadota</taxon>
        <taxon>Alphaproteobacteria</taxon>
        <taxon>Hyphomicrobiales</taxon>
        <taxon>Rhizobiaceae</taxon>
        <taxon>Rhizobium/Agrobacterium group</taxon>
        <taxon>Rhizobium</taxon>
    </lineage>
</organism>
<accession>A0A1C3VSD8</accession>
<dbReference type="Proteomes" id="UP000199101">
    <property type="component" value="Unassembled WGS sequence"/>
</dbReference>
<keyword evidence="2" id="KW-1185">Reference proteome</keyword>
<reference evidence="2" key="1">
    <citation type="submission" date="2016-08" db="EMBL/GenBank/DDBJ databases">
        <authorList>
            <person name="Varghese N."/>
            <person name="Submissions Spin"/>
        </authorList>
    </citation>
    <scope>NUCLEOTIDE SEQUENCE [LARGE SCALE GENOMIC DNA]</scope>
    <source>
        <strain evidence="2">HAMBI 2975</strain>
    </source>
</reference>
<sequence length="892" mass="98652">MNDAQLRLSLIAYYHCVDHGYALPLYGQSEGANTLYVAQPAVPGDHSSPIVAFELIDVDDQRRLPPGESLPVAVGEPWRDVFIWNGTAYVGTPNELWDELIPFHADVMSRAPLSLLDLAVNARRREVSVLGGEAMSFLRDRFGEARARSWRRQFLRERAETAFRRDFESEKLADEIFQKIRIEEEEANVLSLVLAPDLRNLSTNSPTNASISALSQLAAFMGASIDLAPAARPAEPKPLPTAAMPSFSPAEETAFRGDGPVLIVASGKRAREIVRHLKTATPYPASGIEILTTRPGQFPDIADSSVRSIVAFVLDEDENPGHELPADARRFLERQAATGALVMIVPALPLKRPSELFHQHRILGLASGHTVLDTSIARSPFWWGNPKRSLDRRVSDVIQLAISAGRSLAVRRELLLASSGGKAVVLSVGTVPSQRPKTSRPDQMDELPLGSEASWVSADPKRNDRSILFSLRLNPGELDGPLDSEQIVVEGRRPETRFSEFAIAVIASLVNRGRRRTTDFGIGIEERRTPPTTVGSLLRSQDHVAALQISTGRSVVSLLVTGETPTLEAVHLAQRSEWEIARYTDSPTLRRVLTASGPSTFPDEIDIGSIRSVEVNRNLAARGVDLRDVVRVSFDVLSEWLDRLPESDRAFAREQVRPLRTGSRPYGDASSDHLLRREFVLSDRQDARLLIDILRSHPSRFPVARPMKRSSDLEKCWAHPREFKRYALIDGLVPGIVLELQPGEIPSQEMFVIDGDVAVPALFRSRVFAVWARATLPPASSWMSRFSVTSTFGGFPIPEPFRIVRLGADTSALVAEQAPSSLRQAVEQIDQHVERVLSGLAPENWREAHRLAQDNAGWHHLDEFVLGAYELPVDASDLQILGRLLELNASLD</sequence>
<dbReference type="OrthoDB" id="8478421at2"/>
<dbReference type="EMBL" id="FMAG01000003">
    <property type="protein sequence ID" value="SCB30686.1"/>
    <property type="molecule type" value="Genomic_DNA"/>
</dbReference>
<evidence type="ECO:0000313" key="2">
    <source>
        <dbReference type="Proteomes" id="UP000199101"/>
    </source>
</evidence>
<evidence type="ECO:0000313" key="1">
    <source>
        <dbReference type="EMBL" id="SCB30686.1"/>
    </source>
</evidence>
<protein>
    <submittedName>
        <fullName evidence="1">Uncharacterized protein</fullName>
    </submittedName>
</protein>
<dbReference type="AlphaFoldDB" id="A0A1C3VSD8"/>
<dbReference type="RefSeq" id="WP_092712735.1">
    <property type="nucleotide sequence ID" value="NZ_FMAG01000003.1"/>
</dbReference>
<name>A0A1C3VSD8_9HYPH</name>
<gene>
    <name evidence="1" type="ORF">GA0061103_4306</name>
</gene>
<proteinExistence type="predicted"/>